<feature type="domain" description="ABC transporter" evidence="7">
    <location>
        <begin position="22"/>
        <end position="276"/>
    </location>
</feature>
<gene>
    <name evidence="9" type="ORF">ABT384_42670</name>
</gene>
<keyword evidence="2" id="KW-0813">Transport</keyword>
<organism evidence="9 10">
    <name type="scientific">Streptomyces lanatus</name>
    <dbReference type="NCBI Taxonomy" id="66900"/>
    <lineage>
        <taxon>Bacteria</taxon>
        <taxon>Bacillati</taxon>
        <taxon>Actinomycetota</taxon>
        <taxon>Actinomycetes</taxon>
        <taxon>Kitasatosporales</taxon>
        <taxon>Streptomycetaceae</taxon>
        <taxon>Streptomyces</taxon>
    </lineage>
</organism>
<evidence type="ECO:0000259" key="7">
    <source>
        <dbReference type="PROSITE" id="PS50893"/>
    </source>
</evidence>
<evidence type="ECO:0000259" key="8">
    <source>
        <dbReference type="PROSITE" id="PS51371"/>
    </source>
</evidence>
<dbReference type="NCBIfam" id="TIGR01186">
    <property type="entry name" value="proV"/>
    <property type="match status" value="1"/>
</dbReference>
<evidence type="ECO:0000256" key="1">
    <source>
        <dbReference type="ARBA" id="ARBA00005417"/>
    </source>
</evidence>
<dbReference type="PANTHER" id="PTHR43869">
    <property type="entry name" value="GLYCINE BETAINE/PROLINE BETAINE TRANSPORT SYSTEM ATP-BINDING PROTEIN PROV"/>
    <property type="match status" value="1"/>
</dbReference>
<comment type="caution">
    <text evidence="9">The sequence shown here is derived from an EMBL/GenBank/DDBJ whole genome shotgun (WGS) entry which is preliminary data.</text>
</comment>
<keyword evidence="10" id="KW-1185">Reference proteome</keyword>
<name>A0ABV1Y6F1_9ACTN</name>
<dbReference type="SUPFAM" id="SSF52540">
    <property type="entry name" value="P-loop containing nucleoside triphosphate hydrolases"/>
    <property type="match status" value="1"/>
</dbReference>
<dbReference type="RefSeq" id="WP_190075830.1">
    <property type="nucleotide sequence ID" value="NZ_BNBM01000029.1"/>
</dbReference>
<dbReference type="PANTHER" id="PTHR43869:SF1">
    <property type="entry name" value="GLYCINE BETAINE_PROLINE BETAINE TRANSPORT SYSTEM ATP-BINDING PROTEIN PROV"/>
    <property type="match status" value="1"/>
</dbReference>
<comment type="similarity">
    <text evidence="1">Belongs to the ABC transporter superfamily.</text>
</comment>
<proteinExistence type="inferred from homology"/>
<evidence type="ECO:0000256" key="2">
    <source>
        <dbReference type="ARBA" id="ARBA00022448"/>
    </source>
</evidence>
<dbReference type="PROSITE" id="PS50893">
    <property type="entry name" value="ABC_TRANSPORTER_2"/>
    <property type="match status" value="1"/>
</dbReference>
<evidence type="ECO:0000256" key="3">
    <source>
        <dbReference type="ARBA" id="ARBA00022741"/>
    </source>
</evidence>
<sequence>MTAPSIEDPVTTNNIASRGAAVSCEGLWKVYGPRPEKFIESARDGSRDDEHTAAVRDLSFEIAPGETFVVMGLSGSGKSTLIRCLTRLIEPTGGKITIDGASVTDMSTEELRNLRRNSAAMVFQHFGLLPHRRVLDNTAYGLEINGTPRAEREARAREILELVGLQGWERKYPAELSGGMRQRVGLARALAVNPRLLLLDEPFSALDPLIRRELQDELLRLANVVKQTSVFITHDMSEALKVGDRIAVMRDGEFVQVGTPEQIVLSPADDYVRRFAGEAPRLRVVQSGTVAFKPAFVPVGMLAGEASRAVADDEYALVVDETGRPKGALSSAEIRLQPATVPVGELPLRQVATVTPGTCLEEAVRPLADGHLAVAVVDGHGVATGAIDRAHVIQALVDQPHEERAASAS</sequence>
<dbReference type="InterPro" id="IPR017871">
    <property type="entry name" value="ABC_transporter-like_CS"/>
</dbReference>
<evidence type="ECO:0000256" key="4">
    <source>
        <dbReference type="ARBA" id="ARBA00022840"/>
    </source>
</evidence>
<dbReference type="InterPro" id="IPR003439">
    <property type="entry name" value="ABC_transporter-like_ATP-bd"/>
</dbReference>
<feature type="domain" description="CBS" evidence="8">
    <location>
        <begin position="347"/>
        <end position="403"/>
    </location>
</feature>
<protein>
    <submittedName>
        <fullName evidence="9">Betaine/proline/choline family ABC transporter ATP-binding protein</fullName>
    </submittedName>
</protein>
<dbReference type="InterPro" id="IPR027417">
    <property type="entry name" value="P-loop_NTPase"/>
</dbReference>
<evidence type="ECO:0000256" key="6">
    <source>
        <dbReference type="PROSITE-ProRule" id="PRU00703"/>
    </source>
</evidence>
<evidence type="ECO:0000313" key="10">
    <source>
        <dbReference type="Proteomes" id="UP001486207"/>
    </source>
</evidence>
<keyword evidence="5" id="KW-0029">Amino-acid transport</keyword>
<reference evidence="9 10" key="1">
    <citation type="submission" date="2024-06" db="EMBL/GenBank/DDBJ databases">
        <title>The Natural Products Discovery Center: Release of the First 8490 Sequenced Strains for Exploring Actinobacteria Biosynthetic Diversity.</title>
        <authorList>
            <person name="Kalkreuter E."/>
            <person name="Kautsar S.A."/>
            <person name="Yang D."/>
            <person name="Bader C.D."/>
            <person name="Teijaro C.N."/>
            <person name="Fluegel L."/>
            <person name="Davis C.M."/>
            <person name="Simpson J.R."/>
            <person name="Lauterbach L."/>
            <person name="Steele A.D."/>
            <person name="Gui C."/>
            <person name="Meng S."/>
            <person name="Li G."/>
            <person name="Viehrig K."/>
            <person name="Ye F."/>
            <person name="Su P."/>
            <person name="Kiefer A.F."/>
            <person name="Nichols A."/>
            <person name="Cepeda A.J."/>
            <person name="Yan W."/>
            <person name="Fan B."/>
            <person name="Jiang Y."/>
            <person name="Adhikari A."/>
            <person name="Zheng C.-J."/>
            <person name="Schuster L."/>
            <person name="Cowan T.M."/>
            <person name="Smanski M.J."/>
            <person name="Chevrette M.G."/>
            <person name="De Carvalho L.P.S."/>
            <person name="Shen B."/>
        </authorList>
    </citation>
    <scope>NUCLEOTIDE SEQUENCE [LARGE SCALE GENOMIC DNA]</scope>
    <source>
        <strain evidence="9 10">NPDC000155</strain>
    </source>
</reference>
<dbReference type="Gene3D" id="3.10.580.10">
    <property type="entry name" value="CBS-domain"/>
    <property type="match status" value="1"/>
</dbReference>
<dbReference type="InterPro" id="IPR003593">
    <property type="entry name" value="AAA+_ATPase"/>
</dbReference>
<dbReference type="Gene3D" id="3.40.50.300">
    <property type="entry name" value="P-loop containing nucleotide triphosphate hydrolases"/>
    <property type="match status" value="1"/>
</dbReference>
<evidence type="ECO:0000313" key="9">
    <source>
        <dbReference type="EMBL" id="MER7379308.1"/>
    </source>
</evidence>
<dbReference type="SUPFAM" id="SSF54631">
    <property type="entry name" value="CBS-domain pair"/>
    <property type="match status" value="1"/>
</dbReference>
<dbReference type="Pfam" id="PF00005">
    <property type="entry name" value="ABC_tran"/>
    <property type="match status" value="1"/>
</dbReference>
<dbReference type="InterPro" id="IPR000644">
    <property type="entry name" value="CBS_dom"/>
</dbReference>
<dbReference type="EMBL" id="JBEPFB010000031">
    <property type="protein sequence ID" value="MER7379308.1"/>
    <property type="molecule type" value="Genomic_DNA"/>
</dbReference>
<dbReference type="PROSITE" id="PS00211">
    <property type="entry name" value="ABC_TRANSPORTER_1"/>
    <property type="match status" value="1"/>
</dbReference>
<dbReference type="Proteomes" id="UP001486207">
    <property type="component" value="Unassembled WGS sequence"/>
</dbReference>
<dbReference type="GO" id="GO:0005524">
    <property type="term" value="F:ATP binding"/>
    <property type="evidence" value="ECO:0007669"/>
    <property type="project" value="UniProtKB-KW"/>
</dbReference>
<dbReference type="InterPro" id="IPR005892">
    <property type="entry name" value="Gly-betaine_transp_ATP-bd"/>
</dbReference>
<keyword evidence="6" id="KW-0129">CBS domain</keyword>
<keyword evidence="4 9" id="KW-0067">ATP-binding</keyword>
<evidence type="ECO:0000256" key="5">
    <source>
        <dbReference type="ARBA" id="ARBA00022970"/>
    </source>
</evidence>
<dbReference type="InterPro" id="IPR051921">
    <property type="entry name" value="ABC_osmolyte_uptake_ATP-bind"/>
</dbReference>
<dbReference type="SMART" id="SM00382">
    <property type="entry name" value="AAA"/>
    <property type="match status" value="1"/>
</dbReference>
<accession>A0ABV1Y6F1</accession>
<dbReference type="PROSITE" id="PS51371">
    <property type="entry name" value="CBS"/>
    <property type="match status" value="1"/>
</dbReference>
<dbReference type="InterPro" id="IPR046342">
    <property type="entry name" value="CBS_dom_sf"/>
</dbReference>
<keyword evidence="3" id="KW-0547">Nucleotide-binding</keyword>